<proteinExistence type="predicted"/>
<name>A0A433U783_ELYCH</name>
<organism evidence="1 2">
    <name type="scientific">Elysia chlorotica</name>
    <name type="common">Eastern emerald elysia</name>
    <name type="synonym">Sea slug</name>
    <dbReference type="NCBI Taxonomy" id="188477"/>
    <lineage>
        <taxon>Eukaryota</taxon>
        <taxon>Metazoa</taxon>
        <taxon>Spiralia</taxon>
        <taxon>Lophotrochozoa</taxon>
        <taxon>Mollusca</taxon>
        <taxon>Gastropoda</taxon>
        <taxon>Heterobranchia</taxon>
        <taxon>Euthyneura</taxon>
        <taxon>Panpulmonata</taxon>
        <taxon>Sacoglossa</taxon>
        <taxon>Placobranchoidea</taxon>
        <taxon>Plakobranchidae</taxon>
        <taxon>Elysia</taxon>
    </lineage>
</organism>
<evidence type="ECO:0000313" key="1">
    <source>
        <dbReference type="EMBL" id="RUS89696.1"/>
    </source>
</evidence>
<gene>
    <name evidence="1" type="ORF">EGW08_002514</name>
</gene>
<reference evidence="1 2" key="1">
    <citation type="submission" date="2019-01" db="EMBL/GenBank/DDBJ databases">
        <title>A draft genome assembly of the solar-powered sea slug Elysia chlorotica.</title>
        <authorList>
            <person name="Cai H."/>
            <person name="Li Q."/>
            <person name="Fang X."/>
            <person name="Li J."/>
            <person name="Curtis N.E."/>
            <person name="Altenburger A."/>
            <person name="Shibata T."/>
            <person name="Feng M."/>
            <person name="Maeda T."/>
            <person name="Schwartz J.A."/>
            <person name="Shigenobu S."/>
            <person name="Lundholm N."/>
            <person name="Nishiyama T."/>
            <person name="Yang H."/>
            <person name="Hasebe M."/>
            <person name="Li S."/>
            <person name="Pierce S.K."/>
            <person name="Wang J."/>
        </authorList>
    </citation>
    <scope>NUCLEOTIDE SEQUENCE [LARGE SCALE GENOMIC DNA]</scope>
    <source>
        <strain evidence="1">EC2010</strain>
        <tissue evidence="1">Whole organism of an adult</tissue>
    </source>
</reference>
<keyword evidence="2" id="KW-1185">Reference proteome</keyword>
<comment type="caution">
    <text evidence="1">The sequence shown here is derived from an EMBL/GenBank/DDBJ whole genome shotgun (WGS) entry which is preliminary data.</text>
</comment>
<feature type="non-terminal residue" evidence="1">
    <location>
        <position position="227"/>
    </location>
</feature>
<dbReference type="EMBL" id="RQTK01000049">
    <property type="protein sequence ID" value="RUS89696.1"/>
    <property type="molecule type" value="Genomic_DNA"/>
</dbReference>
<dbReference type="AlphaFoldDB" id="A0A433U783"/>
<feature type="non-terminal residue" evidence="1">
    <location>
        <position position="1"/>
    </location>
</feature>
<dbReference type="Proteomes" id="UP000271974">
    <property type="component" value="Unassembled WGS sequence"/>
</dbReference>
<accession>A0A433U783</accession>
<protein>
    <submittedName>
        <fullName evidence="1">Uncharacterized protein</fullName>
    </submittedName>
</protein>
<sequence>VLHVWQHRVAHRLFLLARPASARLQAARVHRAIAVVRHNRRGPVWERARGVDQRPIRGDPRPVQTVNSDPWRGEVSNQALRVPAHLPGVREAEVPEQRAVVAHRVVPVLGDQQHFLRPPESVARQQERGAGYRALLGSHGDRRDDRYSKVVACRPDDLDGPRPDARERDEGVHVLVLPGAGLVVQEVEQHGVAHAVRHEDTPRLVVQGVRVLDQPTQVLVVPAKLVW</sequence>
<evidence type="ECO:0000313" key="2">
    <source>
        <dbReference type="Proteomes" id="UP000271974"/>
    </source>
</evidence>